<keyword evidence="2" id="KW-1185">Reference proteome</keyword>
<proteinExistence type="predicted"/>
<comment type="caution">
    <text evidence="1">The sequence shown here is derived from an EMBL/GenBank/DDBJ whole genome shotgun (WGS) entry which is preliminary data.</text>
</comment>
<evidence type="ECO:0000313" key="1">
    <source>
        <dbReference type="EMBL" id="OZG57598.1"/>
    </source>
</evidence>
<accession>A0A261FEU0</accession>
<dbReference type="InterPro" id="IPR043750">
    <property type="entry name" value="DUF5695"/>
</dbReference>
<dbReference type="Pfam" id="PF18951">
    <property type="entry name" value="DUF5695"/>
    <property type="match status" value="2"/>
</dbReference>
<dbReference type="EMBL" id="MWWW01000027">
    <property type="protein sequence ID" value="OZG57598.1"/>
    <property type="molecule type" value="Genomic_DNA"/>
</dbReference>
<dbReference type="Proteomes" id="UP000216871">
    <property type="component" value="Unassembled WGS sequence"/>
</dbReference>
<dbReference type="OrthoDB" id="9761789at2"/>
<dbReference type="RefSeq" id="WP_094668317.1">
    <property type="nucleotide sequence ID" value="NZ_MWWW01000027.1"/>
</dbReference>
<protein>
    <submittedName>
        <fullName evidence="1">Uncharacterized protein</fullName>
    </submittedName>
</protein>
<sequence>MQIITDDGRFTLTDPHGTACPLAPITVGAVCVTASGSRVTTGTLTGQPDAHGIGVTVAIDGAMDDVFASLTVTVRNDGDGPVTLDDLYADFGVDDTAPNAYLPADIVSRGLVAGVNASGTHTAHNPSSITHPDDRPTPLDSPDAFLLLPYAGQRDFRLLVMPYDTTQFELVEPLRPSAYRCYLRSAGRRGAPEYAYTHWHEPARTLTLAPGQAESFTILLTFASSENDIASFLVRFAQTPRGFSDGANGMDSLYHFLLDDPKSIHASHDLTNGYQSAVITDGRLSSLTTPAGGIEAIDPDMGFGDVTITYDNDRKFSTAGLNGHLDADGDAVFRDGPLEATLSFRLDGRTLHATVSLANTGSEPLTLTDVGMAVPLNSRMAWGVDAAQRMIRHTQVAGDNSFMLATPSDGKPPYLLGIPADGVRWELFDLGKQPTRDGETREVYRIHMHGDAAAAEARTHEGGRWRLPTSSLTLAPGERRAFGLDLLWVDGYDEARRELIAHGKLDVQVVPGYTLPRGTEALIKIDSRYADVTLTAEHPDETAIRLVEDCVIDAGSGDGATGSYAGTGDGNGMGDDGNRHGRHGVFRRIYGVRLDRLGENLLTLRYGDGHVGYLELFATLPVGELIDSRADYLRRCQADAPDKWYDGLLQERNTKTGALLNPDNYDEIKGWRIYEVTCDDPGLAKPAFLAAKNAEHPVEDEVHALDRYLGSFVWGGLQRTDEEEWPYGVYGVPDWKNLRDHRGLNGNEQLHIGRLWDYPHVALTWFMMYRIAVRKPEWTALPAREYLKRAWGTFTAMYRYPDEVGYDYESKLDNTSPYRTGYYNELVIADVIDALRVEDEPVRAAQLEAYWNHKADFLIRQAKDLFGSEYAFDTTGFETTQAVVDWGRGHAMRVWNTDGRSATSYRAGDVERFDRYQRACNIACRGWLENGYYVTGSDIRNDTMQYTLSYMSQMGGWSLLQDALYADGSPFGLLRLASASLLSSWALVNAGDKASGYGYWFPGAENQGASSGGFEPLPYATTWLGQPADRGYWIYGCETDLGYCGYLRGAATVVADDPDFGRVVYGGTQSDDNQADVNVTRGVVGTRITHITPTDGVNRRFHLIRSAADRIHVMLDGARYASATIEECESGRTIITLDVTNALDGRATLRAFTHDGAVLTIGRHCGRDLTIPVSDGPVAISLS</sequence>
<gene>
    <name evidence="1" type="ORF">BMYO_1917</name>
</gene>
<organism evidence="1 2">
    <name type="scientific">Bifidobacterium myosotis</name>
    <dbReference type="NCBI Taxonomy" id="1630166"/>
    <lineage>
        <taxon>Bacteria</taxon>
        <taxon>Bacillati</taxon>
        <taxon>Actinomycetota</taxon>
        <taxon>Actinomycetes</taxon>
        <taxon>Bifidobacteriales</taxon>
        <taxon>Bifidobacteriaceae</taxon>
        <taxon>Bifidobacterium</taxon>
    </lineage>
</organism>
<reference evidence="1 2" key="1">
    <citation type="journal article" date="2017" name="BMC Genomics">
        <title>Comparative genomic and phylogenomic analyses of the Bifidobacteriaceae family.</title>
        <authorList>
            <person name="Lugli G.A."/>
            <person name="Milani C."/>
            <person name="Turroni F."/>
            <person name="Duranti S."/>
            <person name="Mancabelli L."/>
            <person name="Mangifesta M."/>
            <person name="Ferrario C."/>
            <person name="Modesto M."/>
            <person name="Mattarelli P."/>
            <person name="Jiri K."/>
            <person name="van Sinderen D."/>
            <person name="Ventura M."/>
        </authorList>
    </citation>
    <scope>NUCLEOTIDE SEQUENCE [LARGE SCALE GENOMIC DNA]</scope>
    <source>
        <strain evidence="1 2">DSM 100196</strain>
    </source>
</reference>
<evidence type="ECO:0000313" key="2">
    <source>
        <dbReference type="Proteomes" id="UP000216871"/>
    </source>
</evidence>
<name>A0A261FEU0_9BIFI</name>
<dbReference type="AlphaFoldDB" id="A0A261FEU0"/>